<sequence length="120" mass="13442">MSRRDEWKKLQEEMTRDGGEIKSLETVPEQACGICLNFTDNAYGSDGRGSCNVLKAGSNISLPDVIITRSGENGYITFFNSDAKYCPNFERMKLIDTDGHECADPISRRVQRQLSSIKKS</sequence>
<accession>A9J4K0</accession>
<keyword evidence="2" id="KW-0411">Iron-sulfur</keyword>
<feature type="binding site" evidence="2">
    <location>
        <position position="51"/>
    </location>
    <ligand>
        <name>[4Fe-4S] cluster</name>
        <dbReference type="ChEBI" id="CHEBI:49883"/>
    </ligand>
</feature>
<keyword evidence="2" id="KW-0004">4Fe-4S</keyword>
<reference evidence="1" key="1">
    <citation type="journal article" date="2008" name="Environ. Microbiol.">
        <title>Genes encoding the candidate enzyme for anaerobic activation of n-alkanes in the denitrifying bacterium, strain HxN1.</title>
        <authorList>
            <person name="Grundmann O."/>
            <person name="Behrends A."/>
            <person name="Rabus R."/>
            <person name="Amann J."/>
            <person name="Halder T."/>
            <person name="Heider J."/>
            <person name="Widdel F."/>
        </authorList>
    </citation>
    <scope>NUCLEOTIDE SEQUENCE</scope>
    <source>
        <strain evidence="1">HxN1</strain>
    </source>
</reference>
<feature type="binding site" evidence="2">
    <location>
        <position position="35"/>
    </location>
    <ligand>
        <name>[4Fe-4S] cluster</name>
        <dbReference type="ChEBI" id="CHEBI:49883"/>
    </ligand>
</feature>
<dbReference type="PDB" id="9O8U">
    <property type="method" value="EM"/>
    <property type="resolution" value="2.80 A"/>
    <property type="chains" value="B=1-120"/>
</dbReference>
<feature type="binding site" evidence="2">
    <location>
        <position position="86"/>
    </location>
    <ligand>
        <name>[4Fe-4S] cluster</name>
        <dbReference type="ChEBI" id="CHEBI:49883"/>
    </ligand>
</feature>
<gene>
    <name evidence="1" type="primary">masB</name>
</gene>
<keyword evidence="2" id="KW-0408">Iron</keyword>
<evidence type="ECO:0000313" key="1">
    <source>
        <dbReference type="EMBL" id="CAO03072.1"/>
    </source>
</evidence>
<dbReference type="EMBL" id="AM748709">
    <property type="protein sequence ID" value="CAO03072.1"/>
    <property type="molecule type" value="Genomic_DNA"/>
</dbReference>
<evidence type="ECO:0007829" key="2">
    <source>
        <dbReference type="PDB" id="9O8U"/>
    </source>
</evidence>
<protein>
    <submittedName>
        <fullName evidence="1">MasB protein</fullName>
    </submittedName>
</protein>
<keyword evidence="2" id="KW-0002">3D-structure</keyword>
<dbReference type="AlphaFoldDB" id="A9J4K0"/>
<proteinExistence type="evidence at protein level"/>
<dbReference type="EMDB" id="EMD-70238"/>
<keyword evidence="2" id="KW-0479">Metal-binding</keyword>
<organism evidence="1">
    <name type="scientific">Azoarcus sp. HxN1</name>
    <dbReference type="NCBI Taxonomy" id="83404"/>
    <lineage>
        <taxon>Bacteria</taxon>
        <taxon>Pseudomonadati</taxon>
        <taxon>Pseudomonadota</taxon>
        <taxon>Betaproteobacteria</taxon>
        <taxon>Rhodocyclales</taxon>
        <taxon>Zoogloeaceae</taxon>
        <taxon>Azoarcus</taxon>
    </lineage>
</organism>
<feature type="binding site" evidence="2">
    <location>
        <position position="32"/>
    </location>
    <ligand>
        <name>[4Fe-4S] cluster</name>
        <dbReference type="ChEBI" id="CHEBI:49883"/>
    </ligand>
</feature>
<reference evidence="2" key="2">
    <citation type="journal article" date="2025" name="Proc. Natl. Acad. Sci. U.S.A.">
        <title>Structural basis for anaerobic alkane activation by a multisubunit glycyl radical enzyme.</title>
        <authorList>
            <person name="Andorfer M.C."/>
            <person name="Levitz T.S."/>
            <person name="Liu J."/>
            <person name="Chakraborty A."/>
            <person name="King-Roberts D.T."/>
            <person name="Nweneka D."/>
            <person name="Imrich C.N."/>
            <person name="Drennan C.L."/>
        </authorList>
    </citation>
    <scope>STRUCTURE BY ELECTRON MICROSCOPY (2.80 ANGSTROMS) IN COMPLEX WITH [4FE-4S] CLUSTER</scope>
</reference>
<name>A9J4K0_9RHOO</name>